<dbReference type="Proteomes" id="UP001049176">
    <property type="component" value="Chromosome 6"/>
</dbReference>
<dbReference type="Pfam" id="PF20151">
    <property type="entry name" value="DUF6533"/>
    <property type="match status" value="1"/>
</dbReference>
<feature type="domain" description="DUF6533" evidence="2">
    <location>
        <begin position="30"/>
        <end position="76"/>
    </location>
</feature>
<accession>A0A9P7RXQ8</accession>
<evidence type="ECO:0000313" key="3">
    <source>
        <dbReference type="EMBL" id="KAG7091649.1"/>
    </source>
</evidence>
<keyword evidence="1" id="KW-0472">Membrane</keyword>
<name>A0A9P7RXQ8_9AGAR</name>
<proteinExistence type="predicted"/>
<keyword evidence="1" id="KW-0812">Transmembrane</keyword>
<keyword evidence="1" id="KW-1133">Transmembrane helix</keyword>
<dbReference type="EMBL" id="CM032186">
    <property type="protein sequence ID" value="KAG7091649.1"/>
    <property type="molecule type" value="Genomic_DNA"/>
</dbReference>
<feature type="transmembrane region" description="Helical" evidence="1">
    <location>
        <begin position="104"/>
        <end position="126"/>
    </location>
</feature>
<evidence type="ECO:0000256" key="1">
    <source>
        <dbReference type="SAM" id="Phobius"/>
    </source>
</evidence>
<gene>
    <name evidence="3" type="ORF">E1B28_010670</name>
</gene>
<evidence type="ECO:0000259" key="2">
    <source>
        <dbReference type="Pfam" id="PF20151"/>
    </source>
</evidence>
<organism evidence="3 4">
    <name type="scientific">Marasmius oreades</name>
    <name type="common">fairy-ring Marasmius</name>
    <dbReference type="NCBI Taxonomy" id="181124"/>
    <lineage>
        <taxon>Eukaryota</taxon>
        <taxon>Fungi</taxon>
        <taxon>Dikarya</taxon>
        <taxon>Basidiomycota</taxon>
        <taxon>Agaricomycotina</taxon>
        <taxon>Agaricomycetes</taxon>
        <taxon>Agaricomycetidae</taxon>
        <taxon>Agaricales</taxon>
        <taxon>Marasmiineae</taxon>
        <taxon>Marasmiaceae</taxon>
        <taxon>Marasmius</taxon>
    </lineage>
</organism>
<protein>
    <recommendedName>
        <fullName evidence="2">DUF6533 domain-containing protein</fullName>
    </recommendedName>
</protein>
<comment type="caution">
    <text evidence="3">The sequence shown here is derived from an EMBL/GenBank/DDBJ whole genome shotgun (WGS) entry which is preliminary data.</text>
</comment>
<evidence type="ECO:0000313" key="4">
    <source>
        <dbReference type="Proteomes" id="UP001049176"/>
    </source>
</evidence>
<dbReference type="AlphaFoldDB" id="A0A9P7RXQ8"/>
<dbReference type="OrthoDB" id="3349377at2759"/>
<feature type="transmembrane region" description="Helical" evidence="1">
    <location>
        <begin position="132"/>
        <end position="156"/>
    </location>
</feature>
<dbReference type="KEGG" id="more:E1B28_010670"/>
<keyword evidence="4" id="KW-1185">Reference proteome</keyword>
<dbReference type="RefSeq" id="XP_043008119.1">
    <property type="nucleotide sequence ID" value="XM_043155647.1"/>
</dbReference>
<sequence length="213" mass="24162">MVEILQHMDVLERIRDELFLRFARVVAGPLCTYDILLNLDVEIKYVWAALNPRNRSIKIGPVVFNLVYLAQRYLPLWDRFILATYDSLGPSDTKTCVVTYKMSAWNTVIGLVLSECILATRIWAIWADKPSVRVVLVGLALICSISAVLFFVRFVTGVQCQFLSSKHFLRAVTHIPRCIRPQARYAQHGTASRVLLFNGEQGALPALEYVDGF</sequence>
<dbReference type="InterPro" id="IPR045340">
    <property type="entry name" value="DUF6533"/>
</dbReference>
<dbReference type="GeneID" id="66079746"/>
<reference evidence="3" key="1">
    <citation type="journal article" date="2021" name="Genome Biol. Evol.">
        <title>The assembled and annotated genome of the fairy-ring fungus Marasmius oreades.</title>
        <authorList>
            <person name="Hiltunen M."/>
            <person name="Ament-Velasquez S.L."/>
            <person name="Johannesson H."/>
        </authorList>
    </citation>
    <scope>NUCLEOTIDE SEQUENCE</scope>
    <source>
        <strain evidence="3">03SP1</strain>
    </source>
</reference>